<dbReference type="EMBL" id="CAJNIZ010006036">
    <property type="protein sequence ID" value="CAE7246800.1"/>
    <property type="molecule type" value="Genomic_DNA"/>
</dbReference>
<dbReference type="Gene3D" id="2.60.40.10">
    <property type="entry name" value="Immunoglobulins"/>
    <property type="match status" value="1"/>
</dbReference>
<evidence type="ECO:0000313" key="10">
    <source>
        <dbReference type="Proteomes" id="UP000649617"/>
    </source>
</evidence>
<keyword evidence="4" id="KW-1133">Transmembrane helix</keyword>
<dbReference type="InterPro" id="IPR036322">
    <property type="entry name" value="WD40_repeat_dom_sf"/>
</dbReference>
<evidence type="ECO:0000256" key="3">
    <source>
        <dbReference type="ARBA" id="ARBA00022692"/>
    </source>
</evidence>
<dbReference type="PROSITE" id="PS50294">
    <property type="entry name" value="WD_REPEATS_REGION"/>
    <property type="match status" value="1"/>
</dbReference>
<accession>A0A812LTG8</accession>
<dbReference type="GO" id="GO:0005789">
    <property type="term" value="C:endoplasmic reticulum membrane"/>
    <property type="evidence" value="ECO:0007669"/>
    <property type="project" value="InterPro"/>
</dbReference>
<dbReference type="InterPro" id="IPR001680">
    <property type="entry name" value="WD40_rpt"/>
</dbReference>
<dbReference type="GO" id="GO:0061817">
    <property type="term" value="P:endoplasmic reticulum-plasma membrane tethering"/>
    <property type="evidence" value="ECO:0007669"/>
    <property type="project" value="TreeGrafter"/>
</dbReference>
<evidence type="ECO:0000256" key="5">
    <source>
        <dbReference type="ARBA" id="ARBA00023136"/>
    </source>
</evidence>
<feature type="compositionally biased region" description="Basic and acidic residues" evidence="7">
    <location>
        <begin position="200"/>
        <end position="223"/>
    </location>
</feature>
<protein>
    <submittedName>
        <fullName evidence="9">PVA22 protein</fullName>
    </submittedName>
</protein>
<dbReference type="OrthoDB" id="264603at2759"/>
<dbReference type="SUPFAM" id="SSF49354">
    <property type="entry name" value="PapD-like"/>
    <property type="match status" value="1"/>
</dbReference>
<dbReference type="SMART" id="SM00320">
    <property type="entry name" value="WD40"/>
    <property type="match status" value="1"/>
</dbReference>
<dbReference type="GO" id="GO:0090158">
    <property type="term" value="P:endoplasmic reticulum membrane organization"/>
    <property type="evidence" value="ECO:0007669"/>
    <property type="project" value="TreeGrafter"/>
</dbReference>
<dbReference type="InterPro" id="IPR008962">
    <property type="entry name" value="PapD-like_sf"/>
</dbReference>
<dbReference type="PANTHER" id="PTHR10809:SF6">
    <property type="entry name" value="AT11025P-RELATED"/>
    <property type="match status" value="1"/>
</dbReference>
<keyword evidence="5" id="KW-0472">Membrane</keyword>
<reference evidence="9" key="1">
    <citation type="submission" date="2021-02" db="EMBL/GenBank/DDBJ databases">
        <authorList>
            <person name="Dougan E. K."/>
            <person name="Rhodes N."/>
            <person name="Thang M."/>
            <person name="Chan C."/>
        </authorList>
    </citation>
    <scope>NUCLEOTIDE SEQUENCE</scope>
</reference>
<feature type="repeat" description="WD" evidence="6">
    <location>
        <begin position="315"/>
        <end position="355"/>
    </location>
</feature>
<evidence type="ECO:0000256" key="6">
    <source>
        <dbReference type="PROSITE-ProRule" id="PRU00221"/>
    </source>
</evidence>
<name>A0A812LTG8_SYMPI</name>
<feature type="region of interest" description="Disordered" evidence="7">
    <location>
        <begin position="138"/>
        <end position="296"/>
    </location>
</feature>
<dbReference type="Proteomes" id="UP000649617">
    <property type="component" value="Unassembled WGS sequence"/>
</dbReference>
<dbReference type="InterPro" id="IPR013783">
    <property type="entry name" value="Ig-like_fold"/>
</dbReference>
<feature type="compositionally biased region" description="Basic and acidic residues" evidence="7">
    <location>
        <begin position="149"/>
        <end position="179"/>
    </location>
</feature>
<comment type="subcellular location">
    <subcellularLocation>
        <location evidence="1">Membrane</location>
        <topology evidence="1">Single-pass type IV membrane protein</topology>
    </subcellularLocation>
</comment>
<comment type="caution">
    <text evidence="9">The sequence shown here is derived from an EMBL/GenBank/DDBJ whole genome shotgun (WGS) entry which is preliminary data.</text>
</comment>
<dbReference type="InterPro" id="IPR015943">
    <property type="entry name" value="WD40/YVTN_repeat-like_dom_sf"/>
</dbReference>
<dbReference type="PROSITE" id="PS50082">
    <property type="entry name" value="WD_REPEATS_2"/>
    <property type="match status" value="1"/>
</dbReference>
<feature type="compositionally biased region" description="Acidic residues" evidence="7">
    <location>
        <begin position="139"/>
        <end position="148"/>
    </location>
</feature>
<evidence type="ECO:0000256" key="1">
    <source>
        <dbReference type="ARBA" id="ARBA00004211"/>
    </source>
</evidence>
<dbReference type="GO" id="GO:0005886">
    <property type="term" value="C:plasma membrane"/>
    <property type="evidence" value="ECO:0007669"/>
    <property type="project" value="TreeGrafter"/>
</dbReference>
<organism evidence="9 10">
    <name type="scientific">Symbiodinium pilosum</name>
    <name type="common">Dinoflagellate</name>
    <dbReference type="NCBI Taxonomy" id="2952"/>
    <lineage>
        <taxon>Eukaryota</taxon>
        <taxon>Sar</taxon>
        <taxon>Alveolata</taxon>
        <taxon>Dinophyceae</taxon>
        <taxon>Suessiales</taxon>
        <taxon>Symbiodiniaceae</taxon>
        <taxon>Symbiodinium</taxon>
    </lineage>
</organism>
<dbReference type="InterPro" id="IPR016763">
    <property type="entry name" value="VAP"/>
</dbReference>
<dbReference type="Gene3D" id="2.130.10.10">
    <property type="entry name" value="YVTN repeat-like/Quinoprotein amine dehydrogenase"/>
    <property type="match status" value="1"/>
</dbReference>
<gene>
    <name evidence="9" type="primary">PVA22</name>
    <name evidence="9" type="ORF">SPIL2461_LOCUS4560</name>
</gene>
<dbReference type="PANTHER" id="PTHR10809">
    <property type="entry name" value="VESICLE-ASSOCIATED MEMBRANE PROTEIN-ASSOCIATED PROTEIN"/>
    <property type="match status" value="1"/>
</dbReference>
<feature type="domain" description="MSP" evidence="8">
    <location>
        <begin position="4"/>
        <end position="137"/>
    </location>
</feature>
<dbReference type="SUPFAM" id="SSF50978">
    <property type="entry name" value="WD40 repeat-like"/>
    <property type="match status" value="1"/>
</dbReference>
<dbReference type="PROSITE" id="PS50202">
    <property type="entry name" value="MSP"/>
    <property type="match status" value="1"/>
</dbReference>
<keyword evidence="3" id="KW-0812">Transmembrane</keyword>
<keyword evidence="10" id="KW-1185">Reference proteome</keyword>
<dbReference type="Pfam" id="PF00635">
    <property type="entry name" value="Motile_Sperm"/>
    <property type="match status" value="1"/>
</dbReference>
<evidence type="ECO:0000256" key="4">
    <source>
        <dbReference type="ARBA" id="ARBA00022989"/>
    </source>
</evidence>
<comment type="similarity">
    <text evidence="2">Belongs to the VAMP-associated protein (VAP) (TC 9.B.17) family.</text>
</comment>
<proteinExistence type="inferred from homology"/>
<evidence type="ECO:0000256" key="7">
    <source>
        <dbReference type="SAM" id="MobiDB-lite"/>
    </source>
</evidence>
<dbReference type="InterPro" id="IPR000535">
    <property type="entry name" value="MSP_dom"/>
</dbReference>
<dbReference type="AlphaFoldDB" id="A0A812LTG8"/>
<keyword evidence="6" id="KW-0853">WD repeat</keyword>
<sequence length="355" mass="38173">MAPLTVISPQPEAVEFRVARDGSLNAWVKLRNMWSGQVAYKMKTTAPKDYTIKPASGSIRQGEFHEVQIIRKSPEEGGSPDSSKKVKFLIQAAGVTTQAQKLLLYAADKGKAAGRTKFWESIPKEDLQEQQLPVKMPAEEPEEFEDALEVPHIEEPSADATRSELWKARKARSQEFKGEEEGDEPAGGAGAGRGAAEAFEAPHNKGRKGDGRGETAEALEKAPRKPGYPGGKLTDQDVDDIIGRMTKIGPDGKPVVQVMSRPAGSAPPGFDGPEPATSSPSLGPAPAPDVPTLPAERKPLNLNVAHKAQKHDVVLQGHSRPVTYVAFDATGKTLYTCGKDKLVIAWTVPEGEHTP</sequence>
<evidence type="ECO:0000256" key="2">
    <source>
        <dbReference type="ARBA" id="ARBA00008932"/>
    </source>
</evidence>
<evidence type="ECO:0000259" key="8">
    <source>
        <dbReference type="PROSITE" id="PS50202"/>
    </source>
</evidence>
<evidence type="ECO:0000313" key="9">
    <source>
        <dbReference type="EMBL" id="CAE7246800.1"/>
    </source>
</evidence>